<dbReference type="OrthoDB" id="9794577at2"/>
<feature type="domain" description="AAA" evidence="10">
    <location>
        <begin position="598"/>
        <end position="712"/>
    </location>
</feature>
<keyword evidence="5" id="KW-0418">Kinase</keyword>
<comment type="catalytic activity">
    <reaction evidence="8">
        <text>L-tyrosyl-[protein] + ATP = O-phospho-L-tyrosyl-[protein] + ADP + H(+)</text>
        <dbReference type="Rhea" id="RHEA:10596"/>
        <dbReference type="Rhea" id="RHEA-COMP:10136"/>
        <dbReference type="Rhea" id="RHEA-COMP:20101"/>
        <dbReference type="ChEBI" id="CHEBI:15378"/>
        <dbReference type="ChEBI" id="CHEBI:30616"/>
        <dbReference type="ChEBI" id="CHEBI:46858"/>
        <dbReference type="ChEBI" id="CHEBI:61978"/>
        <dbReference type="ChEBI" id="CHEBI:456216"/>
        <dbReference type="EC" id="2.7.10.2"/>
    </reaction>
</comment>
<keyword evidence="13" id="KW-1185">Reference proteome</keyword>
<dbReference type="InterPro" id="IPR005702">
    <property type="entry name" value="Wzc-like_C"/>
</dbReference>
<organism evidence="12 13">
    <name type="scientific">Labilibaculum filiforme</name>
    <dbReference type="NCBI Taxonomy" id="1940526"/>
    <lineage>
        <taxon>Bacteria</taxon>
        <taxon>Pseudomonadati</taxon>
        <taxon>Bacteroidota</taxon>
        <taxon>Bacteroidia</taxon>
        <taxon>Marinilabiliales</taxon>
        <taxon>Marinifilaceae</taxon>
        <taxon>Labilibaculum</taxon>
    </lineage>
</organism>
<keyword evidence="9" id="KW-1133">Transmembrane helix</keyword>
<evidence type="ECO:0000256" key="7">
    <source>
        <dbReference type="ARBA" id="ARBA00023137"/>
    </source>
</evidence>
<reference evidence="12 13" key="1">
    <citation type="journal article" date="2017" name="Front. Microbiol.">
        <title>Labilibaculum manganireducens gen. nov., sp. nov. and Labilibaculum filiforme sp. nov., Novel Bacteroidetes Isolated from Subsurface Sediments of the Baltic Sea.</title>
        <authorList>
            <person name="Vandieken V."/>
            <person name="Marshall I.P."/>
            <person name="Niemann H."/>
            <person name="Engelen B."/>
            <person name="Cypionka H."/>
        </authorList>
    </citation>
    <scope>NUCLEOTIDE SEQUENCE [LARGE SCALE GENOMIC DNA]</scope>
    <source>
        <strain evidence="12 13">59.16B</strain>
    </source>
</reference>
<dbReference type="InterPro" id="IPR027417">
    <property type="entry name" value="P-loop_NTPase"/>
</dbReference>
<evidence type="ECO:0000256" key="1">
    <source>
        <dbReference type="ARBA" id="ARBA00007316"/>
    </source>
</evidence>
<evidence type="ECO:0000256" key="6">
    <source>
        <dbReference type="ARBA" id="ARBA00022840"/>
    </source>
</evidence>
<evidence type="ECO:0000256" key="2">
    <source>
        <dbReference type="ARBA" id="ARBA00011903"/>
    </source>
</evidence>
<dbReference type="EC" id="2.7.10.2" evidence="2"/>
<name>A0A2N3HYI9_9BACT</name>
<dbReference type="PANTHER" id="PTHR32309">
    <property type="entry name" value="TYROSINE-PROTEIN KINASE"/>
    <property type="match status" value="1"/>
</dbReference>
<comment type="similarity">
    <text evidence="1">Belongs to the CpsD/CapB family.</text>
</comment>
<dbReference type="Gene3D" id="3.40.50.300">
    <property type="entry name" value="P-loop containing nucleotide triphosphate hydrolases"/>
    <property type="match status" value="1"/>
</dbReference>
<dbReference type="Pfam" id="PF13807">
    <property type="entry name" value="GNVR"/>
    <property type="match status" value="1"/>
</dbReference>
<dbReference type="SUPFAM" id="SSF52540">
    <property type="entry name" value="P-loop containing nucleoside triphosphate hydrolases"/>
    <property type="match status" value="1"/>
</dbReference>
<dbReference type="EMBL" id="MVDD01000006">
    <property type="protein sequence ID" value="PKQ63097.1"/>
    <property type="molecule type" value="Genomic_DNA"/>
</dbReference>
<protein>
    <recommendedName>
        <fullName evidence="2">non-specific protein-tyrosine kinase</fullName>
        <ecNumber evidence="2">2.7.10.2</ecNumber>
    </recommendedName>
</protein>
<evidence type="ECO:0000256" key="3">
    <source>
        <dbReference type="ARBA" id="ARBA00022679"/>
    </source>
</evidence>
<dbReference type="PANTHER" id="PTHR32309:SF13">
    <property type="entry name" value="FERRIC ENTEROBACTIN TRANSPORT PROTEIN FEPE"/>
    <property type="match status" value="1"/>
</dbReference>
<dbReference type="GO" id="GO:0005886">
    <property type="term" value="C:plasma membrane"/>
    <property type="evidence" value="ECO:0007669"/>
    <property type="project" value="TreeGrafter"/>
</dbReference>
<evidence type="ECO:0000313" key="13">
    <source>
        <dbReference type="Proteomes" id="UP000233535"/>
    </source>
</evidence>
<comment type="caution">
    <text evidence="12">The sequence shown here is derived from an EMBL/GenBank/DDBJ whole genome shotgun (WGS) entry which is preliminary data.</text>
</comment>
<dbReference type="GO" id="GO:0005524">
    <property type="term" value="F:ATP binding"/>
    <property type="evidence" value="ECO:0007669"/>
    <property type="project" value="UniProtKB-KW"/>
</dbReference>
<dbReference type="Pfam" id="PF13614">
    <property type="entry name" value="AAA_31"/>
    <property type="match status" value="1"/>
</dbReference>
<dbReference type="AlphaFoldDB" id="A0A2N3HYI9"/>
<feature type="transmembrane region" description="Helical" evidence="9">
    <location>
        <begin position="30"/>
        <end position="48"/>
    </location>
</feature>
<feature type="domain" description="Tyrosine-protein kinase G-rich" evidence="11">
    <location>
        <begin position="442"/>
        <end position="522"/>
    </location>
</feature>
<dbReference type="NCBIfam" id="TIGR01007">
    <property type="entry name" value="eps_fam"/>
    <property type="match status" value="1"/>
</dbReference>
<dbReference type="RefSeq" id="WP_101261302.1">
    <property type="nucleotide sequence ID" value="NZ_MVDD01000006.1"/>
</dbReference>
<keyword evidence="9" id="KW-0472">Membrane</keyword>
<gene>
    <name evidence="12" type="ORF">BZG02_10040</name>
</gene>
<evidence type="ECO:0000256" key="4">
    <source>
        <dbReference type="ARBA" id="ARBA00022741"/>
    </source>
</evidence>
<sequence length="795" mass="90751">MKYVDDVMDYFDKKDGPDVKEFLYRLLSQWKLFAVCGVMGILLAYFISKYSTPVYMMRSSLLIHVDAEETNAQSMFDGYRIQEKGNIQNHLEILKSYTINRKAMRNLAWNQSWYKKQLFSNKGLYRKEPFEVQQLDGDNICDLPISIVQVDAQTYRIKVDGKADYKGDEVHVKFEETVFFDRPFKNKYFHFLIKQKETGIDKHENYYFVFNDLDVLTLKYMESMTISVAEKKAELIHLRIDDSEPERGVDYLNELNWVYIQFGLIEKNKKSESTVRFIDSQLEGIVDSLQMAGQSVTNFRSRNRIVDLGQEAGVIVAKVEELENQLSRAQISLDYYKNLLRNLDDVNQMKQVIAPSITGITDPSLDALVAKLTDLYGKREVLSYSVQDKNPSLLIMNKEIQLIQQSLEENLQSMVANSRIEVQSLSARMETVREQLARMPKHEQKLVSMKRNFDLNNELYTFLLKKRAEAAIAKASNVSDSQIIDPARLATIVKTKPKTAINLLIGMFLGVGLPFLIIILKEFFNDNIQNKEEVMKKTQLPMLGTIAHNKYSEAVPVFYHPRSAISESFRSLRTNLSYVLPNTSTKIVGIHSTIPEEGKSFATVNLATIVAMNNKKVLVIGADLRKPKIEIAFDLDNTLGLSTYLINHSKSSEIIQTTYIKNLHCVTSGPVPPNPAELLENGRFEKFLEEMNGKYDYIFIDNAPLSMVTDGIITGKSMDANLFVLRQGFSHRGQIDFVNQLAAKGTLSNVSLVLNDVVMNGYQSNSLRSLSGNGYYYEDSSPGIVRRFWEKLSSN</sequence>
<evidence type="ECO:0000259" key="10">
    <source>
        <dbReference type="Pfam" id="PF13614"/>
    </source>
</evidence>
<keyword evidence="3" id="KW-0808">Transferase</keyword>
<dbReference type="CDD" id="cd05387">
    <property type="entry name" value="BY-kinase"/>
    <property type="match status" value="1"/>
</dbReference>
<evidence type="ECO:0000256" key="8">
    <source>
        <dbReference type="ARBA" id="ARBA00051245"/>
    </source>
</evidence>
<dbReference type="InterPro" id="IPR032807">
    <property type="entry name" value="GNVR"/>
</dbReference>
<evidence type="ECO:0000256" key="9">
    <source>
        <dbReference type="SAM" id="Phobius"/>
    </source>
</evidence>
<dbReference type="Proteomes" id="UP000233535">
    <property type="component" value="Unassembled WGS sequence"/>
</dbReference>
<accession>A0A2N3HYI9</accession>
<dbReference type="InterPro" id="IPR050445">
    <property type="entry name" value="Bact_polysacc_biosynth/exp"/>
</dbReference>
<proteinExistence type="inferred from homology"/>
<keyword evidence="7" id="KW-0829">Tyrosine-protein kinase</keyword>
<evidence type="ECO:0000259" key="11">
    <source>
        <dbReference type="Pfam" id="PF13807"/>
    </source>
</evidence>
<evidence type="ECO:0000256" key="5">
    <source>
        <dbReference type="ARBA" id="ARBA00022777"/>
    </source>
</evidence>
<keyword evidence="9" id="KW-0812">Transmembrane</keyword>
<feature type="transmembrane region" description="Helical" evidence="9">
    <location>
        <begin position="500"/>
        <end position="520"/>
    </location>
</feature>
<keyword evidence="6" id="KW-0067">ATP-binding</keyword>
<keyword evidence="4" id="KW-0547">Nucleotide-binding</keyword>
<evidence type="ECO:0000313" key="12">
    <source>
        <dbReference type="EMBL" id="PKQ63097.1"/>
    </source>
</evidence>
<dbReference type="GO" id="GO:0004715">
    <property type="term" value="F:non-membrane spanning protein tyrosine kinase activity"/>
    <property type="evidence" value="ECO:0007669"/>
    <property type="project" value="UniProtKB-EC"/>
</dbReference>
<dbReference type="InterPro" id="IPR025669">
    <property type="entry name" value="AAA_dom"/>
</dbReference>